<dbReference type="PANTHER" id="PTHR43280:SF2">
    <property type="entry name" value="HTH-TYPE TRANSCRIPTIONAL REGULATOR EXSA"/>
    <property type="match status" value="1"/>
</dbReference>
<keyword evidence="1" id="KW-0805">Transcription regulation</keyword>
<proteinExistence type="predicted"/>
<evidence type="ECO:0000256" key="1">
    <source>
        <dbReference type="ARBA" id="ARBA00023015"/>
    </source>
</evidence>
<dbReference type="InterPro" id="IPR009057">
    <property type="entry name" value="Homeodomain-like_sf"/>
</dbReference>
<dbReference type="EMBL" id="JBHULS010000008">
    <property type="protein sequence ID" value="MFD2552692.1"/>
    <property type="molecule type" value="Genomic_DNA"/>
</dbReference>
<gene>
    <name evidence="6" type="ORF">ACFSQP_12805</name>
</gene>
<feature type="transmembrane region" description="Helical" evidence="4">
    <location>
        <begin position="131"/>
        <end position="154"/>
    </location>
</feature>
<dbReference type="InterPro" id="IPR018060">
    <property type="entry name" value="HTH_AraC"/>
</dbReference>
<comment type="caution">
    <text evidence="6">The sequence shown here is derived from an EMBL/GenBank/DDBJ whole genome shotgun (WGS) entry which is preliminary data.</text>
</comment>
<organism evidence="6 7">
    <name type="scientific">Bizionia sediminis</name>
    <dbReference type="NCBI Taxonomy" id="1737064"/>
    <lineage>
        <taxon>Bacteria</taxon>
        <taxon>Pseudomonadati</taxon>
        <taxon>Bacteroidota</taxon>
        <taxon>Flavobacteriia</taxon>
        <taxon>Flavobacteriales</taxon>
        <taxon>Flavobacteriaceae</taxon>
        <taxon>Bizionia</taxon>
    </lineage>
</organism>
<evidence type="ECO:0000256" key="4">
    <source>
        <dbReference type="SAM" id="Phobius"/>
    </source>
</evidence>
<feature type="transmembrane region" description="Helical" evidence="4">
    <location>
        <begin position="32"/>
        <end position="54"/>
    </location>
</feature>
<dbReference type="Gene3D" id="1.10.10.60">
    <property type="entry name" value="Homeodomain-like"/>
    <property type="match status" value="2"/>
</dbReference>
<evidence type="ECO:0000256" key="3">
    <source>
        <dbReference type="ARBA" id="ARBA00023163"/>
    </source>
</evidence>
<feature type="transmembrane region" description="Helical" evidence="4">
    <location>
        <begin position="175"/>
        <end position="195"/>
    </location>
</feature>
<evidence type="ECO:0000313" key="7">
    <source>
        <dbReference type="Proteomes" id="UP001597472"/>
    </source>
</evidence>
<keyword evidence="4" id="KW-0472">Membrane</keyword>
<keyword evidence="3" id="KW-0804">Transcription</keyword>
<name>A0ABW5KUR0_9FLAO</name>
<feature type="transmembrane region" description="Helical" evidence="4">
    <location>
        <begin position="101"/>
        <end position="119"/>
    </location>
</feature>
<dbReference type="PANTHER" id="PTHR43280">
    <property type="entry name" value="ARAC-FAMILY TRANSCRIPTIONAL REGULATOR"/>
    <property type="match status" value="1"/>
</dbReference>
<evidence type="ECO:0000313" key="6">
    <source>
        <dbReference type="EMBL" id="MFD2552692.1"/>
    </source>
</evidence>
<dbReference type="Pfam" id="PF12833">
    <property type="entry name" value="HTH_18"/>
    <property type="match status" value="1"/>
</dbReference>
<reference evidence="7" key="1">
    <citation type="journal article" date="2019" name="Int. J. Syst. Evol. Microbiol.">
        <title>The Global Catalogue of Microorganisms (GCM) 10K type strain sequencing project: providing services to taxonomists for standard genome sequencing and annotation.</title>
        <authorList>
            <consortium name="The Broad Institute Genomics Platform"/>
            <consortium name="The Broad Institute Genome Sequencing Center for Infectious Disease"/>
            <person name="Wu L."/>
            <person name="Ma J."/>
        </authorList>
    </citation>
    <scope>NUCLEOTIDE SEQUENCE [LARGE SCALE GENOMIC DNA]</scope>
    <source>
        <strain evidence="7">KCTC 42587</strain>
    </source>
</reference>
<dbReference type="Proteomes" id="UP001597472">
    <property type="component" value="Unassembled WGS sequence"/>
</dbReference>
<feature type="domain" description="HTH araC/xylS-type" evidence="5">
    <location>
        <begin position="283"/>
        <end position="387"/>
    </location>
</feature>
<feature type="transmembrane region" description="Helical" evidence="4">
    <location>
        <begin position="6"/>
        <end position="25"/>
    </location>
</feature>
<keyword evidence="4" id="KW-1133">Transmembrane helix</keyword>
<dbReference type="PROSITE" id="PS01124">
    <property type="entry name" value="HTH_ARAC_FAMILY_2"/>
    <property type="match status" value="1"/>
</dbReference>
<dbReference type="SMART" id="SM00342">
    <property type="entry name" value="HTH_ARAC"/>
    <property type="match status" value="1"/>
</dbReference>
<feature type="transmembrane region" description="Helical" evidence="4">
    <location>
        <begin position="66"/>
        <end position="89"/>
    </location>
</feature>
<accession>A0ABW5KUR0</accession>
<dbReference type="InterPro" id="IPR018062">
    <property type="entry name" value="HTH_AraC-typ_CS"/>
</dbReference>
<keyword evidence="4" id="KW-0812">Transmembrane</keyword>
<feature type="transmembrane region" description="Helical" evidence="4">
    <location>
        <begin position="215"/>
        <end position="234"/>
    </location>
</feature>
<dbReference type="PROSITE" id="PS00041">
    <property type="entry name" value="HTH_ARAC_FAMILY_1"/>
    <property type="match status" value="1"/>
</dbReference>
<sequence>MLDQLDSFLSLFVGFLGFLVVVFIITSYKWSAFFNLYLIIVFLVVSFRLVHIGLLGFYDLGSFNTYSFYMGPIILFAIPSVYLYFESLYSDRVHFNPKRTLHLIFPLSNLLLNSLQYNFSILNSCLIETIQIISIQVFIIGYCLASIYLSYNNLWAKRNDSSALSSVHEALMKKWAVFLLLVLVTLSIKLVYSIYTEMNENARIVGYKSSLVKSLLWFFVFVYILRSPELLYGYPKLKNRFQELEKKSQAVSPVWVDNIPEIKSAQDSKLNESIDTKIGSYLAEIERYINSNHPFRNSKYTIKDLSKDLNIPASHLSYVFKYHCEMSFVEFRNQNRIKDAVKYINTDFLENQTFDALADAVGFTSYNAFFVSFKKYTGLAPKDYIQSRDSHRFSEKGE</sequence>
<keyword evidence="2" id="KW-0238">DNA-binding</keyword>
<protein>
    <submittedName>
        <fullName evidence="6">Helix-turn-helix domain-containing protein</fullName>
    </submittedName>
</protein>
<dbReference type="RefSeq" id="WP_376895137.1">
    <property type="nucleotide sequence ID" value="NZ_JBHULS010000008.1"/>
</dbReference>
<dbReference type="SUPFAM" id="SSF46689">
    <property type="entry name" value="Homeodomain-like"/>
    <property type="match status" value="1"/>
</dbReference>
<keyword evidence="7" id="KW-1185">Reference proteome</keyword>
<evidence type="ECO:0000256" key="2">
    <source>
        <dbReference type="ARBA" id="ARBA00023125"/>
    </source>
</evidence>
<evidence type="ECO:0000259" key="5">
    <source>
        <dbReference type="PROSITE" id="PS01124"/>
    </source>
</evidence>